<protein>
    <submittedName>
        <fullName evidence="1">Uncharacterized protein</fullName>
    </submittedName>
</protein>
<reference evidence="1" key="1">
    <citation type="submission" date="2022-12" db="EMBL/GenBank/DDBJ databases">
        <authorList>
            <person name="Ruckert C."/>
            <person name="Busche T."/>
            <person name="Kalinowski J."/>
            <person name="Wittmann C."/>
        </authorList>
    </citation>
    <scope>NUCLEOTIDE SEQUENCE</scope>
    <source>
        <strain evidence="1">DSM 40467</strain>
    </source>
</reference>
<proteinExistence type="predicted"/>
<name>A0ABY7K8X0_9ACTN</name>
<accession>A0ABY7K8X0</accession>
<organism evidence="1 2">
    <name type="scientific">Streptomyces cinnabarinus</name>
    <dbReference type="NCBI Taxonomy" id="67287"/>
    <lineage>
        <taxon>Bacteria</taxon>
        <taxon>Bacillati</taxon>
        <taxon>Actinomycetota</taxon>
        <taxon>Actinomycetes</taxon>
        <taxon>Kitasatosporales</taxon>
        <taxon>Streptomycetaceae</taxon>
        <taxon>Streptomyces</taxon>
    </lineage>
</organism>
<gene>
    <name evidence="1" type="ORF">STRCI_001331</name>
</gene>
<dbReference type="EMBL" id="CP114413">
    <property type="protein sequence ID" value="WAZ20230.1"/>
    <property type="molecule type" value="Genomic_DNA"/>
</dbReference>
<dbReference type="RefSeq" id="WP_269657918.1">
    <property type="nucleotide sequence ID" value="NZ_CP114413.1"/>
</dbReference>
<dbReference type="Proteomes" id="UP001164439">
    <property type="component" value="Chromosome"/>
</dbReference>
<evidence type="ECO:0000313" key="1">
    <source>
        <dbReference type="EMBL" id="WAZ20230.1"/>
    </source>
</evidence>
<evidence type="ECO:0000313" key="2">
    <source>
        <dbReference type="Proteomes" id="UP001164439"/>
    </source>
</evidence>
<keyword evidence="2" id="KW-1185">Reference proteome</keyword>
<sequence length="82" mass="9179">MLLITKTPLQPSARERQLEAEVLRLKRLLATFAELLGDAQRANEGQYRVQCEATGGPRFDPEQPFGSDPRKLGTLWLKDGAL</sequence>